<reference evidence="2" key="2">
    <citation type="submission" date="2013-04" db="EMBL/GenBank/DDBJ databases">
        <title>Genomic mechanisms accounting for the adaptation to parasitism in nematode-trapping fungi.</title>
        <authorList>
            <person name="Ahren D.G."/>
        </authorList>
    </citation>
    <scope>NUCLEOTIDE SEQUENCE [LARGE SCALE GENOMIC DNA]</scope>
    <source>
        <strain evidence="2">CBS 200.50</strain>
    </source>
</reference>
<dbReference type="PANTHER" id="PTHR48312">
    <property type="match status" value="1"/>
</dbReference>
<dbReference type="Proteomes" id="UP000015100">
    <property type="component" value="Unassembled WGS sequence"/>
</dbReference>
<dbReference type="OMA" id="HDTENEH"/>
<dbReference type="AlphaFoldDB" id="S8CA76"/>
<dbReference type="STRING" id="1284197.S8CA76"/>
<comment type="caution">
    <text evidence="1">The sequence shown here is derived from an EMBL/GenBank/DDBJ whole genome shotgun (WGS) entry which is preliminary data.</text>
</comment>
<reference evidence="1 2" key="1">
    <citation type="journal article" date="2013" name="PLoS Genet.">
        <title>Genomic mechanisms accounting for the adaptation to parasitism in nematode-trapping fungi.</title>
        <authorList>
            <person name="Meerupati T."/>
            <person name="Andersson K.M."/>
            <person name="Friman E."/>
            <person name="Kumar D."/>
            <person name="Tunlid A."/>
            <person name="Ahren D."/>
        </authorList>
    </citation>
    <scope>NUCLEOTIDE SEQUENCE [LARGE SCALE GENOMIC DNA]</scope>
    <source>
        <strain evidence="1 2">CBS 200.50</strain>
    </source>
</reference>
<evidence type="ECO:0000313" key="2">
    <source>
        <dbReference type="Proteomes" id="UP000015100"/>
    </source>
</evidence>
<keyword evidence="2" id="KW-1185">Reference proteome</keyword>
<name>S8CA76_DACHA</name>
<organism evidence="1 2">
    <name type="scientific">Dactylellina haptotyla (strain CBS 200.50)</name>
    <name type="common">Nematode-trapping fungus</name>
    <name type="synonym">Monacrosporium haptotylum</name>
    <dbReference type="NCBI Taxonomy" id="1284197"/>
    <lineage>
        <taxon>Eukaryota</taxon>
        <taxon>Fungi</taxon>
        <taxon>Dikarya</taxon>
        <taxon>Ascomycota</taxon>
        <taxon>Pezizomycotina</taxon>
        <taxon>Orbiliomycetes</taxon>
        <taxon>Orbiliales</taxon>
        <taxon>Orbiliaceae</taxon>
        <taxon>Dactylellina</taxon>
    </lineage>
</organism>
<dbReference type="OrthoDB" id="3650366at2759"/>
<dbReference type="SUPFAM" id="SSF52540">
    <property type="entry name" value="P-loop containing nucleoside triphosphate hydrolases"/>
    <property type="match status" value="1"/>
</dbReference>
<evidence type="ECO:0000313" key="1">
    <source>
        <dbReference type="EMBL" id="EPS44602.1"/>
    </source>
</evidence>
<accession>S8CA76</accession>
<evidence type="ECO:0008006" key="3">
    <source>
        <dbReference type="Google" id="ProtNLM"/>
    </source>
</evidence>
<gene>
    <name evidence="1" type="ORF">H072_1415</name>
</gene>
<dbReference type="HOGENOM" id="CLU_033907_2_0_1"/>
<proteinExistence type="predicted"/>
<dbReference type="InterPro" id="IPR027417">
    <property type="entry name" value="P-loop_NTPase"/>
</dbReference>
<dbReference type="Gene3D" id="3.40.50.300">
    <property type="entry name" value="P-loop containing nucleotide triphosphate hydrolases"/>
    <property type="match status" value="1"/>
</dbReference>
<sequence length="326" mass="36743">MSTPTPKPIYIFSHARVSSNLFVRLISQHPQLTIKTYAFDEAFMWGPERLVCRQTPQLAAARDSQSEENKAATYQMGFDNTMDFINETQAKGKTPVLKDHTYFLLDPNVAADEFQFEAQRPLALRPVIKTQLEKGTYKENPAAVCPVVLPPEFLITLNPIFLIRDPIRFVPSYYKVGVDSIGVRIGDADWPVNSSLRATRLLFDWYRDQGISPTVIDALDLVHDTDDTMKALSKKLNIDYEGIITNWSAKKPEHDSGQGDGWLASLSNSTGIDPSFEPKTSDLEEEYGKWVKKWGEEVGQGLKRSVEAAQEDYLYLRQNSILSGSS</sequence>
<dbReference type="PANTHER" id="PTHR48312:SF1">
    <property type="entry name" value="SULFOTRANSFERASE"/>
    <property type="match status" value="1"/>
</dbReference>
<protein>
    <recommendedName>
        <fullName evidence="3">Sulfotransferase domain-containing protein</fullName>
    </recommendedName>
</protein>
<dbReference type="EMBL" id="AQGS01000041">
    <property type="protein sequence ID" value="EPS44602.1"/>
    <property type="molecule type" value="Genomic_DNA"/>
</dbReference>
<dbReference type="eggNOG" id="ENOG502S3K0">
    <property type="taxonomic scope" value="Eukaryota"/>
</dbReference>